<dbReference type="Pfam" id="PF00668">
    <property type="entry name" value="Condensation"/>
    <property type="match status" value="1"/>
</dbReference>
<dbReference type="FunFam" id="3.40.50.12780:FF:000014">
    <property type="entry name" value="Nonribosomal peptide synthetase 1"/>
    <property type="match status" value="1"/>
</dbReference>
<feature type="region of interest" description="Disordered" evidence="9">
    <location>
        <begin position="65"/>
        <end position="127"/>
    </location>
</feature>
<sequence>MLSTDGKWKLTPRLHSVKFVFDDPIPADAKTPEEIVFENPFPANIPGLPQRFVFKAATAHAAGQDATGLQTSTTHGAGGLDTSVPNATQASDTPEKTGGSITSNDSRTKIASGEPQRESFSHIRGPTCDSPDDVESIVCAAWALILSSLNDSEVVNFGVCVTSSGSPDPMRSVTSVTASIDPQSSVTAFLQQVKDKSLVPETSSQWVEARYEGGGGSFANTLVKFSTTVEHLQQRADVSIFALQLHCVAEGQGLQLHATFDERSISGPRVRLLLSDLEHVIWQLANSTGEQTVLADVRIMSPTSQRHLVKLNRPLPIRKERLVQDSIAQYARTNPHAEAICAWDGSLSYSELQRFSKILAGYLAGLGVGPEVVVPIIFEKSVYSIISILGVVMAGGAVVVLDPSLPAARISMIVKDVDANVVVSSVLSKSKIPSQVQHEKRVVVNQSLFDHLSSQRESPSKKISPSPANALYVVYTSGSTGKPKGVVVTHEAFCSSAKGYSKAIRLDSTCRVLQYSSFSFDISMLEVFTTLMVGSCLCIPSEEDRMNNLASCISSMKVNWTMLTPTVASLMTPDEVQSLEVLCLVGEALPQAVADAWADHVKTINAYGPAECSAITIVSEPRSRGVKSISLGRPANCAVWIVREDGQLASFGAVGEIVIEGPPVARGYLGDEKKTNAVFLDNPDFLRGVVRRPMRCYRTGDLGKMNHDGAIDFLGRKDTQVKINGQRVELGEIEHQLGQYLTSEEIKSSPEAKWELAVESLRPVGGEQGILTAFVALKMTPETSSSGEGQHIIEKTHPLWTIIHRKFQTVSTKLAHSLPGYMIPRAVVPCYMLPLSPSGKVDRKTLRTHGNSMTAQQLLRSPNNLEDQTAPTEVPGTLSAEFPDSEEESSVGQHTVLSDTYPSTEASMPLSETSLPSPTPIEKSLRLAWSEVLGLPEDSILLEDDFFKLGGDSIGAIRIVAACRKQSLQINVANIFKNSALGKMALVCKSTASENQIVSPVQFVPFQFLRQEDIPELQGEAAFQCDVTIDGIEDLYPCTHMQEGLMAVNLTRPGSYTGRWIHPLPRNVDLSRFRQCWEDIHAASSILRTRFATTSTAGSLQAVIRENFQWLLHDDLEAYLEQDDANPMFPGDSLNRFALVTSESGDVTFVWTIHHMLYDGWSLAMLCDRLNDSYHGRAIKPATDYRKFIAYTERLTSNTFADYWKTELQGVNPSSFPATPKPGHQSFARAVVRDELSININPSTGITMSTIIRAAWSLMIGHLSKSDDVLFGATVSGRSAPLENIESIEGPTIATVPVRVRIDRGSDILDFLRKIQDHATAMIPYEQSGIQQIKLLNQDTKSACEFQNLLVIQAGGGWDEAGPGPLGKPIYREEFTTFPVTCEAWLHPDRIEFATHVDEDVTSRLFVAQAIETVKGIMSQLAWATSHSYSSSKVADLALDPSSVYIQNRASQSFEAKKLSATLHQLITDMSLSQPQRDAVVSTADSISYETLEKMSSALAVHLIDTGVSEGDKIPLCFEKSVWTVVAMLGVLKAGASFVPLDAGQPVSRLRKVVAQAKARIVLMSAFQHKATDLGAIASMIIDRDALDRISKLQHQLQPPSQLSPDSAAYVIFTSGSTGDPKGIVVSHTAFAFSAMAHGPVFGMNNEHRVLQFSAYSFDASLFEILTTLIHGGTVCVATEKERFENLGDFASHAGVNLALLTPSVARIIRPAEMPSLKTLVLGGEAPDEILIKKWLDAGVTLFNAYGPSECSVIAACHQCTYDADPKTIGFSVGCSGWVVTSDDDTILVPDGEVGELLIGGPTLADGYLDDNTKTDVAFLSRQSWVSRKNSLGTGRLYKTGDLVKRTTDGTLVYVGRKDLQVKLNGQRIELGDIESHISVCDLTKRGIVVFPSSGPFAHQLVAVLELEEDVGQRPAGLQHIISRFNVVADKVRRELAGKLPSIMLPAHFVDVATLSRERFPLSSSGKVDRKQVTAWLQRLSVRESEILDTSAPIPSTVATIQSYELPAYELAQKITDLVSQRTLSSAPRLDGFNDVLLHTSGLDSLNTMSLMHFIRLKYNVRVSMQMLMDEHTSIRSLAAFITSAASNRPVTLTSPAVNLETRKLDLMAEIDRLDAELQRLPGILPRDTQGSLTMKTDNLRVFLTGASGYLGTQILRQLLERRDVACVTTLVRGATPQAAKSRVVGAAQKALWWTEFHDEKLDVWMGDLAKPKLGLDREQWDLLGDGHTYDMIVHNGAVVHWNKSYAALEAVNIHSTVQLLGIAVQNLALRFVYVSGGRQWKNAEERVEDVARELSDSMGYSQTKFVAEVLAKKAAERCPLDQRNIGVFRPGLIIGTPAEGVANMDDYIWRLTAANIKMGIYNADEEQTWLHLSDAATTSMAAIRTAFNPESSANPVVQHEEGMTWGAFWTLVKGVGYDILPARATEWLSTVRNDISRRKEKHTLWPLAHLLEDGSMEWEETANGHDNCPLHLKVAVRKNMEALVSVGFLPAALFTNLRLGSSRNHRLPEAHNLTCTTMEGLITIKAQCMCKAHTFSASLPKSELPLNASCCHCTSCRRLTGSLYNPAVAWPNASEDLSALRKYAFSQHLDVYSCNICSSQLFARGHNPSIAPYVTTGALENIPDLVKYDNHMFIGDTIDGGLAPWLPKEEDGHPVQRWIGHRNSEEVPFDWPVSKSIPASRLNASPSPSSTPFHCHCKGVQLSLRSAADLEVDPDKESTSTCVDPKTLKFKACCDSCNSCRQHFGSDIIAWTFAPLTHINFSSEPESAPSQFPQTIAELKEAVLSKTKDPRLGTLAVYNSSPEVERYSCSVCSASIFYTVYDREDMVDIAVGLLDHPDGARAEALLAWNYGLLGWAKDAAGGWREQLVATTKDSMKEWAQSMNENQSIVD</sequence>
<dbReference type="PROSITE" id="PS51891">
    <property type="entry name" value="CENP_V_GFA"/>
    <property type="match status" value="1"/>
</dbReference>
<keyword evidence="13" id="KW-1185">Reference proteome</keyword>
<feature type="domain" description="CENP-V/GFA" evidence="11">
    <location>
        <begin position="2519"/>
        <end position="2630"/>
    </location>
</feature>
<keyword evidence="3" id="KW-0596">Phosphopantetheine</keyword>
<dbReference type="PANTHER" id="PTHR45527:SF12">
    <property type="entry name" value="NONRIBOSOMAL PEPTIDE SYNTHETASE IVOA"/>
    <property type="match status" value="1"/>
</dbReference>
<dbReference type="InterPro" id="IPR036736">
    <property type="entry name" value="ACP-like_sf"/>
</dbReference>
<dbReference type="Gene3D" id="3.40.50.720">
    <property type="entry name" value="NAD(P)-binding Rossmann-like Domain"/>
    <property type="match status" value="1"/>
</dbReference>
<evidence type="ECO:0000313" key="12">
    <source>
        <dbReference type="EMBL" id="KXH62385.1"/>
    </source>
</evidence>
<dbReference type="Gene3D" id="3.30.300.30">
    <property type="match status" value="2"/>
</dbReference>
<dbReference type="SUPFAM" id="SSF56801">
    <property type="entry name" value="Acetyl-CoA synthetase-like"/>
    <property type="match status" value="2"/>
</dbReference>
<comment type="pathway">
    <text evidence="1">Secondary metabolite biosynthesis.</text>
</comment>
<dbReference type="NCBIfam" id="TIGR01733">
    <property type="entry name" value="AA-adenyl-dom"/>
    <property type="match status" value="2"/>
</dbReference>
<dbReference type="SUPFAM" id="SSF52777">
    <property type="entry name" value="CoA-dependent acyltransferases"/>
    <property type="match status" value="3"/>
</dbReference>
<dbReference type="GO" id="GO:0043041">
    <property type="term" value="P:amino acid activation for nonribosomal peptide biosynthetic process"/>
    <property type="evidence" value="ECO:0007669"/>
    <property type="project" value="TreeGrafter"/>
</dbReference>
<dbReference type="InterPro" id="IPR000873">
    <property type="entry name" value="AMP-dep_synth/lig_dom"/>
</dbReference>
<dbReference type="InterPro" id="IPR001242">
    <property type="entry name" value="Condensation_dom"/>
</dbReference>
<evidence type="ECO:0000256" key="3">
    <source>
        <dbReference type="ARBA" id="ARBA00022450"/>
    </source>
</evidence>
<feature type="domain" description="Carrier" evidence="10">
    <location>
        <begin position="2006"/>
        <end position="2086"/>
    </location>
</feature>
<dbReference type="GO" id="GO:0016846">
    <property type="term" value="F:carbon-sulfur lyase activity"/>
    <property type="evidence" value="ECO:0007669"/>
    <property type="project" value="InterPro"/>
</dbReference>
<dbReference type="InterPro" id="IPR010080">
    <property type="entry name" value="Thioester_reductase-like_dom"/>
</dbReference>
<dbReference type="Gene3D" id="1.10.1200.10">
    <property type="entry name" value="ACP-like"/>
    <property type="match status" value="2"/>
</dbReference>
<dbReference type="Gene3D" id="3.40.50.12780">
    <property type="entry name" value="N-terminal domain of ligase-like"/>
    <property type="match status" value="2"/>
</dbReference>
<dbReference type="InterPro" id="IPR045851">
    <property type="entry name" value="AMP-bd_C_sf"/>
</dbReference>
<feature type="compositionally biased region" description="Polar residues" evidence="9">
    <location>
        <begin position="850"/>
        <end position="871"/>
    </location>
</feature>
<dbReference type="PROSITE" id="PS00455">
    <property type="entry name" value="AMP_BINDING"/>
    <property type="match status" value="2"/>
</dbReference>
<feature type="compositionally biased region" description="Polar residues" evidence="9">
    <location>
        <begin position="83"/>
        <end position="92"/>
    </location>
</feature>
<organism evidence="12 13">
    <name type="scientific">Colletotrichum salicis</name>
    <dbReference type="NCBI Taxonomy" id="1209931"/>
    <lineage>
        <taxon>Eukaryota</taxon>
        <taxon>Fungi</taxon>
        <taxon>Dikarya</taxon>
        <taxon>Ascomycota</taxon>
        <taxon>Pezizomycotina</taxon>
        <taxon>Sordariomycetes</taxon>
        <taxon>Hypocreomycetidae</taxon>
        <taxon>Glomerellales</taxon>
        <taxon>Glomerellaceae</taxon>
        <taxon>Colletotrichum</taxon>
        <taxon>Colletotrichum acutatum species complex</taxon>
    </lineage>
</organism>
<comment type="caution">
    <text evidence="12">The sequence shown here is derived from an EMBL/GenBank/DDBJ whole genome shotgun (WGS) entry which is preliminary data.</text>
</comment>
<dbReference type="InterPro" id="IPR011057">
    <property type="entry name" value="Mss4-like_sf"/>
</dbReference>
<feature type="domain" description="Carrier" evidence="10">
    <location>
        <begin position="916"/>
        <end position="992"/>
    </location>
</feature>
<evidence type="ECO:0000256" key="4">
    <source>
        <dbReference type="ARBA" id="ARBA00022553"/>
    </source>
</evidence>
<dbReference type="InterPro" id="IPR020845">
    <property type="entry name" value="AMP-binding_CS"/>
</dbReference>
<dbReference type="Proteomes" id="UP000070121">
    <property type="component" value="Unassembled WGS sequence"/>
</dbReference>
<dbReference type="Pfam" id="PF07993">
    <property type="entry name" value="NAD_binding_4"/>
    <property type="match status" value="1"/>
</dbReference>
<protein>
    <submittedName>
        <fullName evidence="12">Amino acid adenylation domain-containing protein</fullName>
    </submittedName>
</protein>
<dbReference type="InterPro" id="IPR023213">
    <property type="entry name" value="CAT-like_dom_sf"/>
</dbReference>
<dbReference type="CDD" id="cd05918">
    <property type="entry name" value="A_NRPS_SidN3_like"/>
    <property type="match status" value="2"/>
</dbReference>
<evidence type="ECO:0000313" key="13">
    <source>
        <dbReference type="Proteomes" id="UP000070121"/>
    </source>
</evidence>
<gene>
    <name evidence="12" type="ORF">CSAL01_00548</name>
</gene>
<evidence type="ECO:0000256" key="8">
    <source>
        <dbReference type="ARBA" id="ARBA00029454"/>
    </source>
</evidence>
<dbReference type="SUPFAM" id="SSF47336">
    <property type="entry name" value="ACP-like"/>
    <property type="match status" value="2"/>
</dbReference>
<dbReference type="OrthoDB" id="416786at2759"/>
<evidence type="ECO:0000256" key="9">
    <source>
        <dbReference type="SAM" id="MobiDB-lite"/>
    </source>
</evidence>
<evidence type="ECO:0000259" key="10">
    <source>
        <dbReference type="PROSITE" id="PS50075"/>
    </source>
</evidence>
<dbReference type="FunFam" id="3.30.559.30:FF:000003">
    <property type="entry name" value="Nonribosomal peptide synthase SidD"/>
    <property type="match status" value="1"/>
</dbReference>
<keyword evidence="6" id="KW-0479">Metal-binding</keyword>
<comment type="similarity">
    <text evidence="2">Belongs to the Gfa family.</text>
</comment>
<dbReference type="InterPro" id="IPR013120">
    <property type="entry name" value="FAR_NAD-bd"/>
</dbReference>
<dbReference type="GO" id="GO:0016874">
    <property type="term" value="F:ligase activity"/>
    <property type="evidence" value="ECO:0007669"/>
    <property type="project" value="UniProtKB-KW"/>
</dbReference>
<evidence type="ECO:0000256" key="7">
    <source>
        <dbReference type="ARBA" id="ARBA00022833"/>
    </source>
</evidence>
<dbReference type="NCBIfam" id="TIGR01746">
    <property type="entry name" value="Thioester-redct"/>
    <property type="match status" value="1"/>
</dbReference>
<evidence type="ECO:0000256" key="6">
    <source>
        <dbReference type="ARBA" id="ARBA00022723"/>
    </source>
</evidence>
<dbReference type="SUPFAM" id="SSF51735">
    <property type="entry name" value="NAD(P)-binding Rossmann-fold domains"/>
    <property type="match status" value="1"/>
</dbReference>
<dbReference type="SUPFAM" id="SSF51316">
    <property type="entry name" value="Mss4-like"/>
    <property type="match status" value="2"/>
</dbReference>
<evidence type="ECO:0000259" key="11">
    <source>
        <dbReference type="PROSITE" id="PS51891"/>
    </source>
</evidence>
<dbReference type="InterPro" id="IPR009081">
    <property type="entry name" value="PP-bd_ACP"/>
</dbReference>
<keyword evidence="7" id="KW-0862">Zinc</keyword>
<dbReference type="Pfam" id="PF00550">
    <property type="entry name" value="PP-binding"/>
    <property type="match status" value="2"/>
</dbReference>
<name>A0A135UPR6_9PEZI</name>
<evidence type="ECO:0000256" key="5">
    <source>
        <dbReference type="ARBA" id="ARBA00022598"/>
    </source>
</evidence>
<dbReference type="GO" id="GO:0046872">
    <property type="term" value="F:metal ion binding"/>
    <property type="evidence" value="ECO:0007669"/>
    <property type="project" value="UniProtKB-KW"/>
</dbReference>
<accession>A0A135UPR6</accession>
<keyword evidence="4" id="KW-0597">Phosphoprotein</keyword>
<dbReference type="Pfam" id="PF00501">
    <property type="entry name" value="AMP-binding"/>
    <property type="match status" value="2"/>
</dbReference>
<evidence type="ECO:0000256" key="1">
    <source>
        <dbReference type="ARBA" id="ARBA00005179"/>
    </source>
</evidence>
<comment type="similarity">
    <text evidence="8">Belongs to the NRP synthetase family.</text>
</comment>
<keyword evidence="5" id="KW-0436">Ligase</keyword>
<dbReference type="Gene3D" id="3.90.1590.10">
    <property type="entry name" value="glutathione-dependent formaldehyde- activating enzyme (gfa)"/>
    <property type="match status" value="2"/>
</dbReference>
<dbReference type="Gene3D" id="3.30.559.10">
    <property type="entry name" value="Chloramphenicol acetyltransferase-like domain"/>
    <property type="match status" value="1"/>
</dbReference>
<dbReference type="InterPro" id="IPR036291">
    <property type="entry name" value="NAD(P)-bd_dom_sf"/>
</dbReference>
<reference evidence="12 13" key="1">
    <citation type="submission" date="2014-02" db="EMBL/GenBank/DDBJ databases">
        <title>The genome sequence of Colletotrichum salicis CBS 607.94.</title>
        <authorList>
            <person name="Baroncelli R."/>
            <person name="Thon M.R."/>
        </authorList>
    </citation>
    <scope>NUCLEOTIDE SEQUENCE [LARGE SCALE GENOMIC DNA]</scope>
    <source>
        <strain evidence="12 13">CBS 607.94</strain>
    </source>
</reference>
<dbReference type="GO" id="GO:0044550">
    <property type="term" value="P:secondary metabolite biosynthetic process"/>
    <property type="evidence" value="ECO:0007669"/>
    <property type="project" value="TreeGrafter"/>
</dbReference>
<dbReference type="CDD" id="cd19545">
    <property type="entry name" value="FUM14_C_NRPS-like"/>
    <property type="match status" value="1"/>
</dbReference>
<dbReference type="GO" id="GO:0031177">
    <property type="term" value="F:phosphopantetheine binding"/>
    <property type="evidence" value="ECO:0007669"/>
    <property type="project" value="TreeGrafter"/>
</dbReference>
<proteinExistence type="inferred from homology"/>
<dbReference type="STRING" id="1209931.A0A135UPR6"/>
<feature type="region of interest" description="Disordered" evidence="9">
    <location>
        <begin position="850"/>
        <end position="894"/>
    </location>
</feature>
<dbReference type="InterPro" id="IPR010071">
    <property type="entry name" value="AA_adenyl_dom"/>
</dbReference>
<dbReference type="Gene3D" id="3.30.559.30">
    <property type="entry name" value="Nonribosomal peptide synthetase, condensation domain"/>
    <property type="match status" value="2"/>
</dbReference>
<dbReference type="GO" id="GO:0005737">
    <property type="term" value="C:cytoplasm"/>
    <property type="evidence" value="ECO:0007669"/>
    <property type="project" value="TreeGrafter"/>
</dbReference>
<dbReference type="PANTHER" id="PTHR45527">
    <property type="entry name" value="NONRIBOSOMAL PEPTIDE SYNTHETASE"/>
    <property type="match status" value="1"/>
</dbReference>
<evidence type="ECO:0000256" key="2">
    <source>
        <dbReference type="ARBA" id="ARBA00005495"/>
    </source>
</evidence>
<dbReference type="InterPro" id="IPR042099">
    <property type="entry name" value="ANL_N_sf"/>
</dbReference>
<dbReference type="FunFam" id="3.30.300.30:FF:000015">
    <property type="entry name" value="Nonribosomal peptide synthase SidD"/>
    <property type="match status" value="2"/>
</dbReference>
<dbReference type="FunFam" id="3.40.50.980:FF:000001">
    <property type="entry name" value="Non-ribosomal peptide synthetase"/>
    <property type="match status" value="1"/>
</dbReference>
<dbReference type="InterPro" id="IPR006913">
    <property type="entry name" value="CENP-V/GFA"/>
</dbReference>
<dbReference type="EMBL" id="JFFI01001175">
    <property type="protein sequence ID" value="KXH62385.1"/>
    <property type="molecule type" value="Genomic_DNA"/>
</dbReference>
<dbReference type="PROSITE" id="PS50075">
    <property type="entry name" value="CARRIER"/>
    <property type="match status" value="2"/>
</dbReference>
<dbReference type="Pfam" id="PF04828">
    <property type="entry name" value="GFA"/>
    <property type="match status" value="1"/>
</dbReference>